<evidence type="ECO:0000256" key="6">
    <source>
        <dbReference type="SAM" id="Phobius"/>
    </source>
</evidence>
<dbReference type="InterPro" id="IPR037185">
    <property type="entry name" value="EmrE-like"/>
</dbReference>
<evidence type="ECO:0000256" key="4">
    <source>
        <dbReference type="ARBA" id="ARBA00022989"/>
    </source>
</evidence>
<evidence type="ECO:0000256" key="1">
    <source>
        <dbReference type="ARBA" id="ARBA00004651"/>
    </source>
</evidence>
<feature type="transmembrane region" description="Helical" evidence="6">
    <location>
        <begin position="280"/>
        <end position="297"/>
    </location>
</feature>
<evidence type="ECO:0000313" key="8">
    <source>
        <dbReference type="EMBL" id="AOZ69241.1"/>
    </source>
</evidence>
<evidence type="ECO:0000313" key="9">
    <source>
        <dbReference type="Proteomes" id="UP000176562"/>
    </source>
</evidence>
<feature type="transmembrane region" description="Helical" evidence="6">
    <location>
        <begin position="72"/>
        <end position="94"/>
    </location>
</feature>
<evidence type="ECO:0000256" key="2">
    <source>
        <dbReference type="ARBA" id="ARBA00022475"/>
    </source>
</evidence>
<protein>
    <recommendedName>
        <fullName evidence="7">EamA domain-containing protein</fullName>
    </recommendedName>
</protein>
<feature type="transmembrane region" description="Helical" evidence="6">
    <location>
        <begin position="222"/>
        <end position="243"/>
    </location>
</feature>
<reference evidence="8 9" key="1">
    <citation type="submission" date="2016-10" db="EMBL/GenBank/DDBJ databases">
        <title>Rhodobacter sp. LPB0142, isolated from sea water.</title>
        <authorList>
            <person name="Kim E."/>
            <person name="Yi H."/>
        </authorList>
    </citation>
    <scope>NUCLEOTIDE SEQUENCE [LARGE SCALE GENOMIC DNA]</scope>
    <source>
        <strain evidence="8 9">LPB0142</strain>
    </source>
</reference>
<feature type="domain" description="EamA" evidence="7">
    <location>
        <begin position="18"/>
        <end position="146"/>
    </location>
</feature>
<keyword evidence="9" id="KW-1185">Reference proteome</keyword>
<sequence length="299" mass="31881">MGEEAGSVSKAQVWAALALPPLFWAGNFIVARAARGEVPPIALASVRWGIALLCLLPFAWKYLRRDADYYRAHWLFVAGVGVFGVTAFNTLVYLGLQYTTATNGMLLNSTIPVLILLIGAVFLGRGLHLMQVLGLAVSTLGVAVIILHGQWARLIALEFSRGDLVIFVAMVCWAIYTLGLTRIPASVNRLGLLTVQTAVTLVILAPFLALEVHSGRVPSFSPAGIAAMIYVGIVPSVLATLLYMRAVALAGPARAGQFIHLLPVYGAVLSTIFLGEELHLYHAVGFGAILAGIVLAGRR</sequence>
<evidence type="ECO:0000256" key="5">
    <source>
        <dbReference type="ARBA" id="ARBA00023136"/>
    </source>
</evidence>
<keyword evidence="4 6" id="KW-1133">Transmembrane helix</keyword>
<keyword evidence="2" id="KW-1003">Cell membrane</keyword>
<dbReference type="RefSeq" id="WP_068765174.1">
    <property type="nucleotide sequence ID" value="NZ_CP017781.1"/>
</dbReference>
<accession>A0A1D9MBN9</accession>
<feature type="transmembrane region" description="Helical" evidence="6">
    <location>
        <begin position="12"/>
        <end position="34"/>
    </location>
</feature>
<dbReference type="GO" id="GO:0005886">
    <property type="term" value="C:plasma membrane"/>
    <property type="evidence" value="ECO:0007669"/>
    <property type="project" value="UniProtKB-SubCell"/>
</dbReference>
<evidence type="ECO:0000259" key="7">
    <source>
        <dbReference type="Pfam" id="PF00892"/>
    </source>
</evidence>
<dbReference type="PANTHER" id="PTHR42920">
    <property type="entry name" value="OS03G0707200 PROTEIN-RELATED"/>
    <property type="match status" value="1"/>
</dbReference>
<dbReference type="Proteomes" id="UP000176562">
    <property type="component" value="Chromosome"/>
</dbReference>
<feature type="domain" description="EamA" evidence="7">
    <location>
        <begin position="161"/>
        <end position="296"/>
    </location>
</feature>
<keyword evidence="3 6" id="KW-0812">Transmembrane</keyword>
<dbReference type="AlphaFoldDB" id="A0A1D9MBN9"/>
<feature type="transmembrane region" description="Helical" evidence="6">
    <location>
        <begin position="164"/>
        <end position="183"/>
    </location>
</feature>
<dbReference type="STRING" id="1850250.LPB142_07840"/>
<organism evidence="8 9">
    <name type="scientific">Rhodobacter xanthinilyticus</name>
    <dbReference type="NCBI Taxonomy" id="1850250"/>
    <lineage>
        <taxon>Bacteria</taxon>
        <taxon>Pseudomonadati</taxon>
        <taxon>Pseudomonadota</taxon>
        <taxon>Alphaproteobacteria</taxon>
        <taxon>Rhodobacterales</taxon>
        <taxon>Rhodobacter group</taxon>
        <taxon>Rhodobacter</taxon>
    </lineage>
</organism>
<name>A0A1D9MBN9_9RHOB</name>
<feature type="transmembrane region" description="Helical" evidence="6">
    <location>
        <begin position="255"/>
        <end position="274"/>
    </location>
</feature>
<dbReference type="InterPro" id="IPR051258">
    <property type="entry name" value="Diverse_Substrate_Transporter"/>
</dbReference>
<proteinExistence type="predicted"/>
<gene>
    <name evidence="8" type="ORF">LPB142_07840</name>
</gene>
<feature type="transmembrane region" description="Helical" evidence="6">
    <location>
        <begin position="190"/>
        <end position="210"/>
    </location>
</feature>
<evidence type="ECO:0000256" key="3">
    <source>
        <dbReference type="ARBA" id="ARBA00022692"/>
    </source>
</evidence>
<feature type="transmembrane region" description="Helical" evidence="6">
    <location>
        <begin position="132"/>
        <end position="152"/>
    </location>
</feature>
<dbReference type="InterPro" id="IPR000620">
    <property type="entry name" value="EamA_dom"/>
</dbReference>
<comment type="subcellular location">
    <subcellularLocation>
        <location evidence="1">Cell membrane</location>
        <topology evidence="1">Multi-pass membrane protein</topology>
    </subcellularLocation>
</comment>
<dbReference type="EMBL" id="CP017781">
    <property type="protein sequence ID" value="AOZ69241.1"/>
    <property type="molecule type" value="Genomic_DNA"/>
</dbReference>
<dbReference type="PANTHER" id="PTHR42920:SF11">
    <property type="entry name" value="INNER MEMBRANE PROTEIN YTFF"/>
    <property type="match status" value="1"/>
</dbReference>
<keyword evidence="5 6" id="KW-0472">Membrane</keyword>
<dbReference type="KEGG" id="rhp:LPB142_07840"/>
<feature type="transmembrane region" description="Helical" evidence="6">
    <location>
        <begin position="106"/>
        <end position="125"/>
    </location>
</feature>
<dbReference type="SUPFAM" id="SSF103481">
    <property type="entry name" value="Multidrug resistance efflux transporter EmrE"/>
    <property type="match status" value="2"/>
</dbReference>
<dbReference type="Pfam" id="PF00892">
    <property type="entry name" value="EamA"/>
    <property type="match status" value="2"/>
</dbReference>
<feature type="transmembrane region" description="Helical" evidence="6">
    <location>
        <begin position="40"/>
        <end position="60"/>
    </location>
</feature>